<dbReference type="InterPro" id="IPR022417">
    <property type="entry name" value="Porphobilin_deaminase_N"/>
</dbReference>
<comment type="caution">
    <text evidence="9">The sequence shown here is derived from an EMBL/GenBank/DDBJ whole genome shotgun (WGS) entry which is preliminary data.</text>
</comment>
<evidence type="ECO:0000259" key="7">
    <source>
        <dbReference type="Pfam" id="PF01379"/>
    </source>
</evidence>
<evidence type="ECO:0000256" key="3">
    <source>
        <dbReference type="ARBA" id="ARBA00022679"/>
    </source>
</evidence>
<comment type="catalytic activity">
    <reaction evidence="5 6">
        <text>4 porphobilinogen + H2O = hydroxymethylbilane + 4 NH4(+)</text>
        <dbReference type="Rhea" id="RHEA:13185"/>
        <dbReference type="ChEBI" id="CHEBI:15377"/>
        <dbReference type="ChEBI" id="CHEBI:28938"/>
        <dbReference type="ChEBI" id="CHEBI:57845"/>
        <dbReference type="ChEBI" id="CHEBI:58126"/>
        <dbReference type="EC" id="2.5.1.61"/>
    </reaction>
</comment>
<evidence type="ECO:0000313" key="9">
    <source>
        <dbReference type="EMBL" id="MFD2757482.1"/>
    </source>
</evidence>
<proteinExistence type="inferred from homology"/>
<comment type="subunit">
    <text evidence="6">Monomer.</text>
</comment>
<dbReference type="NCBIfam" id="TIGR00212">
    <property type="entry name" value="hemC"/>
    <property type="match status" value="1"/>
</dbReference>
<comment type="cofactor">
    <cofactor evidence="6">
        <name>dipyrromethane</name>
        <dbReference type="ChEBI" id="CHEBI:60342"/>
    </cofactor>
    <text evidence="6">Binds 1 dipyrromethane group covalently.</text>
</comment>
<keyword evidence="4 6" id="KW-0627">Porphyrin biosynthesis</keyword>
<organism evidence="9 10">
    <name type="scientific">Gulosibacter faecalis</name>
    <dbReference type="NCBI Taxonomy" id="272240"/>
    <lineage>
        <taxon>Bacteria</taxon>
        <taxon>Bacillati</taxon>
        <taxon>Actinomycetota</taxon>
        <taxon>Actinomycetes</taxon>
        <taxon>Micrococcales</taxon>
        <taxon>Microbacteriaceae</taxon>
        <taxon>Gulosibacter</taxon>
    </lineage>
</organism>
<dbReference type="PIRSF" id="PIRSF001438">
    <property type="entry name" value="4pyrrol_synth_OHMeBilane_synth"/>
    <property type="match status" value="1"/>
</dbReference>
<comment type="miscellaneous">
    <text evidence="6">The porphobilinogen subunits are added to the dipyrromethane group.</text>
</comment>
<protein>
    <recommendedName>
        <fullName evidence="6">Porphobilinogen deaminase</fullName>
        <shortName evidence="6">PBG</shortName>
        <ecNumber evidence="6">2.5.1.61</ecNumber>
    </recommendedName>
    <alternativeName>
        <fullName evidence="6">Hydroxymethylbilane synthase</fullName>
        <shortName evidence="6">HMBS</shortName>
    </alternativeName>
    <alternativeName>
        <fullName evidence="6">Pre-uroporphyrinogen synthase</fullName>
    </alternativeName>
</protein>
<dbReference type="InterPro" id="IPR000860">
    <property type="entry name" value="HemC"/>
</dbReference>
<dbReference type="Pfam" id="PF03900">
    <property type="entry name" value="Porphobil_deamC"/>
    <property type="match status" value="1"/>
</dbReference>
<evidence type="ECO:0000256" key="5">
    <source>
        <dbReference type="ARBA" id="ARBA00048169"/>
    </source>
</evidence>
<accession>A0ABW5UUZ9</accession>
<dbReference type="PROSITE" id="PS00533">
    <property type="entry name" value="PORPHOBILINOGEN_DEAM"/>
    <property type="match status" value="1"/>
</dbReference>
<evidence type="ECO:0000256" key="6">
    <source>
        <dbReference type="HAMAP-Rule" id="MF_00260"/>
    </source>
</evidence>
<gene>
    <name evidence="6 9" type="primary">hemC</name>
    <name evidence="9" type="ORF">ACFSW7_03695</name>
</gene>
<dbReference type="InterPro" id="IPR022419">
    <property type="entry name" value="Porphobilin_deaminase_cofac_BS"/>
</dbReference>
<keyword evidence="3 6" id="KW-0808">Transferase</keyword>
<comment type="function">
    <text evidence="1 6">Tetrapolymerization of the monopyrrole PBG into the hydroxymethylbilane pre-uroporphyrinogen in several discrete steps.</text>
</comment>
<dbReference type="Gene3D" id="3.40.190.10">
    <property type="entry name" value="Periplasmic binding protein-like II"/>
    <property type="match status" value="2"/>
</dbReference>
<dbReference type="PANTHER" id="PTHR11557">
    <property type="entry name" value="PORPHOBILINOGEN DEAMINASE"/>
    <property type="match status" value="1"/>
</dbReference>
<dbReference type="InterPro" id="IPR036803">
    <property type="entry name" value="Porphobilinogen_deaminase_C_sf"/>
</dbReference>
<evidence type="ECO:0000313" key="10">
    <source>
        <dbReference type="Proteomes" id="UP001597492"/>
    </source>
</evidence>
<keyword evidence="10" id="KW-1185">Reference proteome</keyword>
<reference evidence="10" key="1">
    <citation type="journal article" date="2019" name="Int. J. Syst. Evol. Microbiol.">
        <title>The Global Catalogue of Microorganisms (GCM) 10K type strain sequencing project: providing services to taxonomists for standard genome sequencing and annotation.</title>
        <authorList>
            <consortium name="The Broad Institute Genomics Platform"/>
            <consortium name="The Broad Institute Genome Sequencing Center for Infectious Disease"/>
            <person name="Wu L."/>
            <person name="Ma J."/>
        </authorList>
    </citation>
    <scope>NUCLEOTIDE SEQUENCE [LARGE SCALE GENOMIC DNA]</scope>
    <source>
        <strain evidence="10">TISTR 1514</strain>
    </source>
</reference>
<evidence type="ECO:0000256" key="4">
    <source>
        <dbReference type="ARBA" id="ARBA00023244"/>
    </source>
</evidence>
<dbReference type="SUPFAM" id="SSF54782">
    <property type="entry name" value="Porphobilinogen deaminase (hydroxymethylbilane synthase), C-terminal domain"/>
    <property type="match status" value="1"/>
</dbReference>
<feature type="domain" description="Porphobilinogen deaminase N-terminal" evidence="7">
    <location>
        <begin position="5"/>
        <end position="205"/>
    </location>
</feature>
<dbReference type="RefSeq" id="WP_019618026.1">
    <property type="nucleotide sequence ID" value="NZ_JBHUNE010000003.1"/>
</dbReference>
<comment type="similarity">
    <text evidence="2 6">Belongs to the HMBS family.</text>
</comment>
<dbReference type="PANTHER" id="PTHR11557:SF0">
    <property type="entry name" value="PORPHOBILINOGEN DEAMINASE"/>
    <property type="match status" value="1"/>
</dbReference>
<sequence length="319" mass="33302">MTGVLRIGTRGSKLAVAQTRQAADRIAELSGRDVEIVTVTTHGDVNRASLKELGGRGVFATELRDALREGEVDIAVHSLKDLPTAGAPGLVLAAHPTREDARDALVARDGLTLAELPAGARVGTGSPRRVAQLRRVRGDLDIRDIRGNIDTRIGFVTSGELDAVVLATAGLSRYERTGYITERFDLAEFPNSPGQGALAIEVREGFELDALSELDDPATRLAVEAERAVLAGLDAGCQAPVGAHAEVVDGVLRLHAVVYDDRDPVNVRVMEASGEAPAPATRLPLGPAEARPVATGAGAELAARLVDDLFAAGAGALTL</sequence>
<evidence type="ECO:0000256" key="2">
    <source>
        <dbReference type="ARBA" id="ARBA00005638"/>
    </source>
</evidence>
<dbReference type="Pfam" id="PF01379">
    <property type="entry name" value="Porphobil_deam"/>
    <property type="match status" value="1"/>
</dbReference>
<evidence type="ECO:0000256" key="1">
    <source>
        <dbReference type="ARBA" id="ARBA00002869"/>
    </source>
</evidence>
<dbReference type="EMBL" id="JBHUNE010000003">
    <property type="protein sequence ID" value="MFD2757482.1"/>
    <property type="molecule type" value="Genomic_DNA"/>
</dbReference>
<dbReference type="InterPro" id="IPR022418">
    <property type="entry name" value="Porphobilinogen_deaminase_C"/>
</dbReference>
<evidence type="ECO:0000259" key="8">
    <source>
        <dbReference type="Pfam" id="PF03900"/>
    </source>
</evidence>
<dbReference type="Proteomes" id="UP001597492">
    <property type="component" value="Unassembled WGS sequence"/>
</dbReference>
<dbReference type="EC" id="2.5.1.61" evidence="6"/>
<dbReference type="HAMAP" id="MF_00260">
    <property type="entry name" value="Porphobil_deam"/>
    <property type="match status" value="1"/>
</dbReference>
<dbReference type="GO" id="GO:0004418">
    <property type="term" value="F:hydroxymethylbilane synthase activity"/>
    <property type="evidence" value="ECO:0007669"/>
    <property type="project" value="UniProtKB-EC"/>
</dbReference>
<name>A0ABW5UUZ9_9MICO</name>
<feature type="domain" description="Porphobilinogen deaminase C-terminal" evidence="8">
    <location>
        <begin position="221"/>
        <end position="261"/>
    </location>
</feature>
<dbReference type="PRINTS" id="PR00151">
    <property type="entry name" value="PORPHBDMNASE"/>
</dbReference>
<dbReference type="SUPFAM" id="SSF53850">
    <property type="entry name" value="Periplasmic binding protein-like II"/>
    <property type="match status" value="1"/>
</dbReference>
<feature type="modified residue" description="S-(dipyrrolylmethanemethyl)cysteine" evidence="6">
    <location>
        <position position="237"/>
    </location>
</feature>
<dbReference type="Gene3D" id="3.30.160.40">
    <property type="entry name" value="Porphobilinogen deaminase, C-terminal domain"/>
    <property type="match status" value="1"/>
</dbReference>